<evidence type="ECO:0000313" key="2">
    <source>
        <dbReference type="EMBL" id="KAK7327672.1"/>
    </source>
</evidence>
<accession>A0AAN9L1K2</accession>
<protein>
    <submittedName>
        <fullName evidence="2">Uncharacterized protein</fullName>
    </submittedName>
</protein>
<reference evidence="2 3" key="1">
    <citation type="submission" date="2024-01" db="EMBL/GenBank/DDBJ databases">
        <title>The genomes of 5 underutilized Papilionoideae crops provide insights into root nodulation and disease resistanc.</title>
        <authorList>
            <person name="Jiang F."/>
        </authorList>
    </citation>
    <scope>NUCLEOTIDE SEQUENCE [LARGE SCALE GENOMIC DNA]</scope>
    <source>
        <strain evidence="2">LVBAO_FW01</strain>
        <tissue evidence="2">Leaves</tissue>
    </source>
</reference>
<sequence length="137" mass="15239">MLTADASGGKMQGSFRSGNMVKFTCKAYGHIYEFASNWASITQPVAWNPTRWVVMLKTGLGIMVYYNMHGLLLSMQRRCLAEKMLVTRVPSSRPIPLVNSKSDEEVLYAVDDKANEVVGKEKGRLPRAILNVGDHCS</sequence>
<comment type="caution">
    <text evidence="2">The sequence shown here is derived from an EMBL/GenBank/DDBJ whole genome shotgun (WGS) entry which is preliminary data.</text>
</comment>
<evidence type="ECO:0000256" key="1">
    <source>
        <dbReference type="SAM" id="Phobius"/>
    </source>
</evidence>
<keyword evidence="3" id="KW-1185">Reference proteome</keyword>
<dbReference type="Proteomes" id="UP001367508">
    <property type="component" value="Unassembled WGS sequence"/>
</dbReference>
<proteinExistence type="predicted"/>
<dbReference type="AlphaFoldDB" id="A0AAN9L1K2"/>
<keyword evidence="1" id="KW-1133">Transmembrane helix</keyword>
<evidence type="ECO:0000313" key="3">
    <source>
        <dbReference type="Proteomes" id="UP001367508"/>
    </source>
</evidence>
<organism evidence="2 3">
    <name type="scientific">Canavalia gladiata</name>
    <name type="common">Sword bean</name>
    <name type="synonym">Dolichos gladiatus</name>
    <dbReference type="NCBI Taxonomy" id="3824"/>
    <lineage>
        <taxon>Eukaryota</taxon>
        <taxon>Viridiplantae</taxon>
        <taxon>Streptophyta</taxon>
        <taxon>Embryophyta</taxon>
        <taxon>Tracheophyta</taxon>
        <taxon>Spermatophyta</taxon>
        <taxon>Magnoliopsida</taxon>
        <taxon>eudicotyledons</taxon>
        <taxon>Gunneridae</taxon>
        <taxon>Pentapetalae</taxon>
        <taxon>rosids</taxon>
        <taxon>fabids</taxon>
        <taxon>Fabales</taxon>
        <taxon>Fabaceae</taxon>
        <taxon>Papilionoideae</taxon>
        <taxon>50 kb inversion clade</taxon>
        <taxon>NPAAA clade</taxon>
        <taxon>indigoferoid/millettioid clade</taxon>
        <taxon>Phaseoleae</taxon>
        <taxon>Canavalia</taxon>
    </lineage>
</organism>
<keyword evidence="1" id="KW-0472">Membrane</keyword>
<feature type="transmembrane region" description="Helical" evidence="1">
    <location>
        <begin position="52"/>
        <end position="74"/>
    </location>
</feature>
<keyword evidence="1" id="KW-0812">Transmembrane</keyword>
<name>A0AAN9L1K2_CANGL</name>
<dbReference type="EMBL" id="JAYMYQ010000005">
    <property type="protein sequence ID" value="KAK7327672.1"/>
    <property type="molecule type" value="Genomic_DNA"/>
</dbReference>
<gene>
    <name evidence="2" type="ORF">VNO77_21758</name>
</gene>